<gene>
    <name evidence="8" type="ORF">K1I37_10750</name>
</gene>
<name>T0BFD6_ALIAG</name>
<comment type="subcellular location">
    <subcellularLocation>
        <location evidence="1">Cell membrane</location>
        <topology evidence="1">Multi-pass membrane protein</topology>
    </subcellularLocation>
</comment>
<evidence type="ECO:0000256" key="5">
    <source>
        <dbReference type="ARBA" id="ARBA00022989"/>
    </source>
</evidence>
<dbReference type="EMBL" id="CP080467">
    <property type="protein sequence ID" value="UNO47224.1"/>
    <property type="molecule type" value="Genomic_DNA"/>
</dbReference>
<evidence type="ECO:0000256" key="2">
    <source>
        <dbReference type="ARBA" id="ARBA00010792"/>
    </source>
</evidence>
<evidence type="ECO:0000313" key="9">
    <source>
        <dbReference type="Proteomes" id="UP000829401"/>
    </source>
</evidence>
<dbReference type="PANTHER" id="PTHR42709">
    <property type="entry name" value="ALKALINE PHOSPHATASE LIKE PROTEIN"/>
    <property type="match status" value="1"/>
</dbReference>
<comment type="similarity">
    <text evidence="2">Belongs to the DedA family.</text>
</comment>
<keyword evidence="3" id="KW-1003">Cell membrane</keyword>
<dbReference type="AlphaFoldDB" id="T0BFD6"/>
<dbReference type="InterPro" id="IPR032816">
    <property type="entry name" value="VTT_dom"/>
</dbReference>
<sequence length="193" mass="21418">MNSMVMHWVQSGGYIGVFLAMVLESACIPLPSEVVMPFGGYLAFRGHLHLGIVILMGVLGNVVGSLISYYVGKFGGRAVIRRYGRYVRLSERHMDAAERWFRRRGDWVVFVGRLLPAIRTFISLPAGIAKMNAVKFTAYSAAGSLPWVAVLGYAGYKLGQDWDSMTHYVHPLIYVAVILVVGFIGATVYKKRL</sequence>
<dbReference type="Pfam" id="PF09335">
    <property type="entry name" value="VTT_dom"/>
    <property type="match status" value="1"/>
</dbReference>
<protein>
    <submittedName>
        <fullName evidence="8">DedA family protein</fullName>
    </submittedName>
</protein>
<dbReference type="Proteomes" id="UP000829401">
    <property type="component" value="Chromosome"/>
</dbReference>
<dbReference type="eggNOG" id="COG0586">
    <property type="taxonomic scope" value="Bacteria"/>
</dbReference>
<proteinExistence type="inferred from homology"/>
<dbReference type="KEGG" id="aaco:K1I37_10750"/>
<evidence type="ECO:0000259" key="7">
    <source>
        <dbReference type="Pfam" id="PF09335"/>
    </source>
</evidence>
<reference evidence="9" key="1">
    <citation type="journal article" date="2022" name="G3 (Bethesda)">
        <title>Unveiling the complete genome sequence of Alicyclobacillus acidoterrestris DSM 3922T, a taint-producing strain.</title>
        <authorList>
            <person name="Leonardo I.C."/>
            <person name="Barreto Crespo M.T."/>
            <person name="Gaspar F.B."/>
        </authorList>
    </citation>
    <scope>NUCLEOTIDE SEQUENCE [LARGE SCALE GENOMIC DNA]</scope>
    <source>
        <strain evidence="9">DSM 3922</strain>
    </source>
</reference>
<keyword evidence="4" id="KW-0812">Transmembrane</keyword>
<dbReference type="InterPro" id="IPR051311">
    <property type="entry name" value="DedA_domain"/>
</dbReference>
<dbReference type="OrthoDB" id="9813426at2"/>
<keyword evidence="5" id="KW-1133">Transmembrane helix</keyword>
<dbReference type="RefSeq" id="WP_021298039.1">
    <property type="nucleotide sequence ID" value="NZ_AURB01000168.1"/>
</dbReference>
<feature type="domain" description="VTT" evidence="7">
    <location>
        <begin position="30"/>
        <end position="156"/>
    </location>
</feature>
<evidence type="ECO:0000256" key="3">
    <source>
        <dbReference type="ARBA" id="ARBA00022475"/>
    </source>
</evidence>
<dbReference type="STRING" id="1356854.N007_14460"/>
<evidence type="ECO:0000256" key="6">
    <source>
        <dbReference type="ARBA" id="ARBA00023136"/>
    </source>
</evidence>
<keyword evidence="6" id="KW-0472">Membrane</keyword>
<dbReference type="PANTHER" id="PTHR42709:SF6">
    <property type="entry name" value="UNDECAPRENYL PHOSPHATE TRANSPORTER A"/>
    <property type="match status" value="1"/>
</dbReference>
<accession>T0BFD6</accession>
<evidence type="ECO:0000256" key="4">
    <source>
        <dbReference type="ARBA" id="ARBA00022692"/>
    </source>
</evidence>
<organism evidence="8 9">
    <name type="scientific">Alicyclobacillus acidoterrestris (strain ATCC 49025 / DSM 3922 / CIP 106132 / NCIMB 13137 / GD3B)</name>
    <dbReference type="NCBI Taxonomy" id="1356854"/>
    <lineage>
        <taxon>Bacteria</taxon>
        <taxon>Bacillati</taxon>
        <taxon>Bacillota</taxon>
        <taxon>Bacilli</taxon>
        <taxon>Bacillales</taxon>
        <taxon>Alicyclobacillaceae</taxon>
        <taxon>Alicyclobacillus</taxon>
    </lineage>
</organism>
<evidence type="ECO:0000313" key="8">
    <source>
        <dbReference type="EMBL" id="UNO47224.1"/>
    </source>
</evidence>
<accession>A0A9E6ZQE7</accession>
<evidence type="ECO:0000256" key="1">
    <source>
        <dbReference type="ARBA" id="ARBA00004651"/>
    </source>
</evidence>
<dbReference type="GO" id="GO:0005886">
    <property type="term" value="C:plasma membrane"/>
    <property type="evidence" value="ECO:0007669"/>
    <property type="project" value="UniProtKB-SubCell"/>
</dbReference>
<keyword evidence="9" id="KW-1185">Reference proteome</keyword>